<dbReference type="InterPro" id="IPR052054">
    <property type="entry name" value="Oxidative_DNA_repair_enzyme"/>
</dbReference>
<dbReference type="Pfam" id="PF00730">
    <property type="entry name" value="HhH-GPD"/>
    <property type="match status" value="1"/>
</dbReference>
<dbReference type="EMBL" id="BARS01021735">
    <property type="protein sequence ID" value="GAG07000.1"/>
    <property type="molecule type" value="Genomic_DNA"/>
</dbReference>
<dbReference type="SUPFAM" id="SSF48150">
    <property type="entry name" value="DNA-glycosylase"/>
    <property type="match status" value="1"/>
</dbReference>
<accession>X0UMY5</accession>
<comment type="caution">
    <text evidence="5">The sequence shown here is derived from an EMBL/GenBank/DDBJ whole genome shotgun (WGS) entry which is preliminary data.</text>
</comment>
<dbReference type="AlphaFoldDB" id="X0UMY5"/>
<gene>
    <name evidence="5" type="ORF">S01H1_34854</name>
</gene>
<dbReference type="EC" id="4.2.99.18" evidence="2"/>
<dbReference type="GO" id="GO:0006284">
    <property type="term" value="P:base-excision repair"/>
    <property type="evidence" value="ECO:0007669"/>
    <property type="project" value="InterPro"/>
</dbReference>
<evidence type="ECO:0000256" key="2">
    <source>
        <dbReference type="ARBA" id="ARBA00012720"/>
    </source>
</evidence>
<dbReference type="InterPro" id="IPR003265">
    <property type="entry name" value="HhH-GPD_domain"/>
</dbReference>
<evidence type="ECO:0000256" key="1">
    <source>
        <dbReference type="ARBA" id="ARBA00010679"/>
    </source>
</evidence>
<dbReference type="PANTHER" id="PTHR10242">
    <property type="entry name" value="8-OXOGUANINE DNA GLYCOSYLASE"/>
    <property type="match status" value="1"/>
</dbReference>
<feature type="domain" description="HhH-GPD" evidence="4">
    <location>
        <begin position="11"/>
        <end position="149"/>
    </location>
</feature>
<evidence type="ECO:0000256" key="3">
    <source>
        <dbReference type="ARBA" id="ARBA00044632"/>
    </source>
</evidence>
<name>X0UMY5_9ZZZZ</name>
<dbReference type="PANTHER" id="PTHR10242:SF2">
    <property type="entry name" value="N-GLYCOSYLASE_DNA LYASE"/>
    <property type="match status" value="1"/>
</dbReference>
<evidence type="ECO:0000259" key="4">
    <source>
        <dbReference type="SMART" id="SM00478"/>
    </source>
</evidence>
<comment type="similarity">
    <text evidence="1">Belongs to the type-1 OGG1 family.</text>
</comment>
<protein>
    <recommendedName>
        <fullName evidence="2">DNA-(apurinic or apyrimidinic site) lyase</fullName>
        <ecNumber evidence="2">4.2.99.18</ecNumber>
    </recommendedName>
</protein>
<sequence>MQELLCKQFGVSAKFNDKVYYTHPLPEKIARATLAKIRTCKVGYRDKYIKGIAEKIVKEKVNLDKLRGIKDTKIIRERLMELPGVGPYTADLVLAIGFRRPTFHLDLFTREALYTFYFDGKKVSDKELIKFVDKRWGKWKHHVMLLLTTNTDTWAKKLGISFRLKSGAKSS</sequence>
<reference evidence="5" key="1">
    <citation type="journal article" date="2014" name="Front. Microbiol.">
        <title>High frequency of phylogenetically diverse reductive dehalogenase-homologous genes in deep subseafloor sedimentary metagenomes.</title>
        <authorList>
            <person name="Kawai M."/>
            <person name="Futagami T."/>
            <person name="Toyoda A."/>
            <person name="Takaki Y."/>
            <person name="Nishi S."/>
            <person name="Hori S."/>
            <person name="Arai W."/>
            <person name="Tsubouchi T."/>
            <person name="Morono Y."/>
            <person name="Uchiyama I."/>
            <person name="Ito T."/>
            <person name="Fujiyama A."/>
            <person name="Inagaki F."/>
            <person name="Takami H."/>
        </authorList>
    </citation>
    <scope>NUCLEOTIDE SEQUENCE</scope>
    <source>
        <strain evidence="5">Expedition CK06-06</strain>
    </source>
</reference>
<proteinExistence type="inferred from homology"/>
<dbReference type="InterPro" id="IPR011257">
    <property type="entry name" value="DNA_glycosylase"/>
</dbReference>
<comment type="catalytic activity">
    <reaction evidence="3">
        <text>2'-deoxyribonucleotide-(2'-deoxyribose 5'-phosphate)-2'-deoxyribonucleotide-DNA = a 3'-end 2'-deoxyribonucleotide-(2,3-dehydro-2,3-deoxyribose 5'-phosphate)-DNA + a 5'-end 5'-phospho-2'-deoxyribonucleoside-DNA + H(+)</text>
        <dbReference type="Rhea" id="RHEA:66592"/>
        <dbReference type="Rhea" id="RHEA-COMP:13180"/>
        <dbReference type="Rhea" id="RHEA-COMP:16897"/>
        <dbReference type="Rhea" id="RHEA-COMP:17067"/>
        <dbReference type="ChEBI" id="CHEBI:15378"/>
        <dbReference type="ChEBI" id="CHEBI:136412"/>
        <dbReference type="ChEBI" id="CHEBI:157695"/>
        <dbReference type="ChEBI" id="CHEBI:167181"/>
        <dbReference type="EC" id="4.2.99.18"/>
    </reaction>
</comment>
<dbReference type="Gene3D" id="1.10.1670.10">
    <property type="entry name" value="Helix-hairpin-Helix base-excision DNA repair enzymes (C-terminal)"/>
    <property type="match status" value="1"/>
</dbReference>
<organism evidence="5">
    <name type="scientific">marine sediment metagenome</name>
    <dbReference type="NCBI Taxonomy" id="412755"/>
    <lineage>
        <taxon>unclassified sequences</taxon>
        <taxon>metagenomes</taxon>
        <taxon>ecological metagenomes</taxon>
    </lineage>
</organism>
<dbReference type="GO" id="GO:0140078">
    <property type="term" value="F:class I DNA-(apurinic or apyrimidinic site) endonuclease activity"/>
    <property type="evidence" value="ECO:0007669"/>
    <property type="project" value="UniProtKB-EC"/>
</dbReference>
<evidence type="ECO:0000313" key="5">
    <source>
        <dbReference type="EMBL" id="GAG07000.1"/>
    </source>
</evidence>
<dbReference type="SMART" id="SM00478">
    <property type="entry name" value="ENDO3c"/>
    <property type="match status" value="1"/>
</dbReference>
<dbReference type="CDD" id="cd00056">
    <property type="entry name" value="ENDO3c"/>
    <property type="match status" value="1"/>
</dbReference>
<dbReference type="Gene3D" id="1.10.340.30">
    <property type="entry name" value="Hypothetical protein, domain 2"/>
    <property type="match status" value="1"/>
</dbReference>
<dbReference type="InterPro" id="IPR023170">
    <property type="entry name" value="HhH_base_excis_C"/>
</dbReference>